<accession>A0A7Y6DW86</accession>
<feature type="transmembrane region" description="Helical" evidence="2">
    <location>
        <begin position="61"/>
        <end position="84"/>
    </location>
</feature>
<gene>
    <name evidence="4" type="ORF">HP550_00200</name>
</gene>
<organism evidence="4 5">
    <name type="scientific">Cellulomonas humilata</name>
    <dbReference type="NCBI Taxonomy" id="144055"/>
    <lineage>
        <taxon>Bacteria</taxon>
        <taxon>Bacillati</taxon>
        <taxon>Actinomycetota</taxon>
        <taxon>Actinomycetes</taxon>
        <taxon>Micrococcales</taxon>
        <taxon>Cellulomonadaceae</taxon>
        <taxon>Cellulomonas</taxon>
    </lineage>
</organism>
<dbReference type="Proteomes" id="UP000565724">
    <property type="component" value="Unassembled WGS sequence"/>
</dbReference>
<dbReference type="EMBL" id="JABMCI010000030">
    <property type="protein sequence ID" value="NUU15669.1"/>
    <property type="molecule type" value="Genomic_DNA"/>
</dbReference>
<keyword evidence="2" id="KW-1133">Transmembrane helix</keyword>
<feature type="region of interest" description="Disordered" evidence="1">
    <location>
        <begin position="178"/>
        <end position="220"/>
    </location>
</feature>
<comment type="caution">
    <text evidence="4">The sequence shown here is derived from an EMBL/GenBank/DDBJ whole genome shotgun (WGS) entry which is preliminary data.</text>
</comment>
<keyword evidence="2" id="KW-0812">Transmembrane</keyword>
<proteinExistence type="predicted"/>
<keyword evidence="2" id="KW-0472">Membrane</keyword>
<evidence type="ECO:0000313" key="5">
    <source>
        <dbReference type="Proteomes" id="UP000565724"/>
    </source>
</evidence>
<evidence type="ECO:0000256" key="1">
    <source>
        <dbReference type="SAM" id="MobiDB-lite"/>
    </source>
</evidence>
<protein>
    <submittedName>
        <fullName evidence="4">DUF4129 domain-containing protein</fullName>
    </submittedName>
</protein>
<name>A0A7Y6DW86_9CELL</name>
<evidence type="ECO:0000256" key="2">
    <source>
        <dbReference type="SAM" id="Phobius"/>
    </source>
</evidence>
<evidence type="ECO:0000313" key="4">
    <source>
        <dbReference type="EMBL" id="NUU15669.1"/>
    </source>
</evidence>
<keyword evidence="5" id="KW-1185">Reference proteome</keyword>
<feature type="compositionally biased region" description="Basic and acidic residues" evidence="1">
    <location>
        <begin position="188"/>
        <end position="200"/>
    </location>
</feature>
<sequence>MVARATVGVPVDPDAATGRRWATEELLDPAYHEQRSLLRRLWDWLAEQLAGLRTPAAIDPVAVLVVVGVIVAVVVVAFLVAGPVRVSRRGASDRRVLEHDDARTAEEIRAAADAAASRGDWAVAVLERYRAIVRGLEERTVLEERVARTAHEAALAAAARLPSLGDDLVAAGRTFDDVAYGDEPATPDDERRLRELDARVRGARPSTGGDRADLAVTAPR</sequence>
<dbReference type="InterPro" id="IPR025403">
    <property type="entry name" value="TgpA-like_C"/>
</dbReference>
<dbReference type="AlphaFoldDB" id="A0A7Y6DW86"/>
<dbReference type="Pfam" id="PF13559">
    <property type="entry name" value="DUF4129"/>
    <property type="match status" value="1"/>
</dbReference>
<reference evidence="4 5" key="1">
    <citation type="submission" date="2020-05" db="EMBL/GenBank/DDBJ databases">
        <title>Genome Sequencing of Type Strains.</title>
        <authorList>
            <person name="Lemaire J.F."/>
            <person name="Inderbitzin P."/>
            <person name="Gregorio O.A."/>
            <person name="Collins S.B."/>
            <person name="Wespe N."/>
            <person name="Knight-Connoni V."/>
        </authorList>
    </citation>
    <scope>NUCLEOTIDE SEQUENCE [LARGE SCALE GENOMIC DNA]</scope>
    <source>
        <strain evidence="4 5">ATCC 25174</strain>
    </source>
</reference>
<evidence type="ECO:0000259" key="3">
    <source>
        <dbReference type="Pfam" id="PF13559"/>
    </source>
</evidence>
<feature type="domain" description="Protein-glutamine gamma-glutamyltransferase-like C-terminal" evidence="3">
    <location>
        <begin position="128"/>
        <end position="197"/>
    </location>
</feature>